<gene>
    <name evidence="3" type="ORF">UT18_C0005G0004</name>
</gene>
<evidence type="ECO:0000256" key="2">
    <source>
        <dbReference type="SAM" id="Phobius"/>
    </source>
</evidence>
<reference evidence="3 4" key="1">
    <citation type="journal article" date="2015" name="Nature">
        <title>rRNA introns, odd ribosomes, and small enigmatic genomes across a large radiation of phyla.</title>
        <authorList>
            <person name="Brown C.T."/>
            <person name="Hug L.A."/>
            <person name="Thomas B.C."/>
            <person name="Sharon I."/>
            <person name="Castelle C.J."/>
            <person name="Singh A."/>
            <person name="Wilkins M.J."/>
            <person name="Williams K.H."/>
            <person name="Banfield J.F."/>
        </authorList>
    </citation>
    <scope>NUCLEOTIDE SEQUENCE [LARGE SCALE GENOMIC DNA]</scope>
</reference>
<proteinExistence type="predicted"/>
<name>A0A0G0PA26_UNCC2</name>
<dbReference type="EMBL" id="LBVV01000005">
    <property type="protein sequence ID" value="KKQ94994.1"/>
    <property type="molecule type" value="Genomic_DNA"/>
</dbReference>
<keyword evidence="2" id="KW-1133">Transmembrane helix</keyword>
<comment type="caution">
    <text evidence="3">The sequence shown here is derived from an EMBL/GenBank/DDBJ whole genome shotgun (WGS) entry which is preliminary data.</text>
</comment>
<protein>
    <recommendedName>
        <fullName evidence="5">DUF5673 domain-containing protein</fullName>
    </recommendedName>
</protein>
<keyword evidence="2" id="KW-0812">Transmembrane</keyword>
<feature type="compositionally biased region" description="Basic and acidic residues" evidence="1">
    <location>
        <begin position="7"/>
        <end position="16"/>
    </location>
</feature>
<feature type="region of interest" description="Disordered" evidence="1">
    <location>
        <begin position="1"/>
        <end position="25"/>
    </location>
</feature>
<sequence length="186" mass="21979">MDEENKQEEFIGRENNEDPMTMEASEEKAQEIEPILSWEVQEHVYDRGLVWYILFGLFFVVLNVYFLWGSGSRQWSAAIVTTMLAIVYFVYLNRTPEMTQCNVTTVGIEFNDRFYSYTDLYSFGISYGNNKRILQLLTNKRYMYTIEISIPDDLDPVLLRSVLIKHIPEQSFNHDFLEKISRVLKI</sequence>
<organism evidence="3 4">
    <name type="scientific">candidate division CPR2 bacterium GW2011_GWC2_39_10</name>
    <dbReference type="NCBI Taxonomy" id="1618345"/>
    <lineage>
        <taxon>Bacteria</taxon>
        <taxon>Bacteria division CPR2</taxon>
    </lineage>
</organism>
<evidence type="ECO:0008006" key="5">
    <source>
        <dbReference type="Google" id="ProtNLM"/>
    </source>
</evidence>
<dbReference type="AlphaFoldDB" id="A0A0G0PA26"/>
<evidence type="ECO:0000313" key="3">
    <source>
        <dbReference type="EMBL" id="KKQ94994.1"/>
    </source>
</evidence>
<feature type="transmembrane region" description="Helical" evidence="2">
    <location>
        <begin position="49"/>
        <end position="68"/>
    </location>
</feature>
<accession>A0A0G0PA26</accession>
<keyword evidence="2" id="KW-0472">Membrane</keyword>
<feature type="transmembrane region" description="Helical" evidence="2">
    <location>
        <begin position="75"/>
        <end position="92"/>
    </location>
</feature>
<evidence type="ECO:0000256" key="1">
    <source>
        <dbReference type="SAM" id="MobiDB-lite"/>
    </source>
</evidence>
<dbReference type="Proteomes" id="UP000034207">
    <property type="component" value="Unassembled WGS sequence"/>
</dbReference>
<evidence type="ECO:0000313" key="4">
    <source>
        <dbReference type="Proteomes" id="UP000034207"/>
    </source>
</evidence>